<sequence>MPARFAVVRLCEPCDMTETRSGAAERCFACWTYERA</sequence>
<evidence type="ECO:0000313" key="1">
    <source>
        <dbReference type="EMBL" id="PYF03377.1"/>
    </source>
</evidence>
<comment type="caution">
    <text evidence="1">The sequence shown here is derived from an EMBL/GenBank/DDBJ whole genome shotgun (WGS) entry which is preliminary data.</text>
</comment>
<dbReference type="EMBL" id="QJTI01000007">
    <property type="protein sequence ID" value="PYF03377.1"/>
    <property type="molecule type" value="Genomic_DNA"/>
</dbReference>
<protein>
    <submittedName>
        <fullName evidence="1">Uncharacterized protein</fullName>
    </submittedName>
</protein>
<organism evidence="1 2">
    <name type="scientific">Rhodopseudomonas faecalis</name>
    <dbReference type="NCBI Taxonomy" id="99655"/>
    <lineage>
        <taxon>Bacteria</taxon>
        <taxon>Pseudomonadati</taxon>
        <taxon>Pseudomonadota</taxon>
        <taxon>Alphaproteobacteria</taxon>
        <taxon>Hyphomicrobiales</taxon>
        <taxon>Nitrobacteraceae</taxon>
        <taxon>Rhodopseudomonas</taxon>
    </lineage>
</organism>
<reference evidence="1 2" key="1">
    <citation type="submission" date="2018-06" db="EMBL/GenBank/DDBJ databases">
        <title>Genomic Encyclopedia of Archaeal and Bacterial Type Strains, Phase II (KMG-II): from individual species to whole genera.</title>
        <authorList>
            <person name="Goeker M."/>
        </authorList>
    </citation>
    <scope>NUCLEOTIDE SEQUENCE [LARGE SCALE GENOMIC DNA]</scope>
    <source>
        <strain evidence="1 2">JCM 11668</strain>
    </source>
</reference>
<proteinExistence type="predicted"/>
<evidence type="ECO:0000313" key="2">
    <source>
        <dbReference type="Proteomes" id="UP000248148"/>
    </source>
</evidence>
<keyword evidence="2" id="KW-1185">Reference proteome</keyword>
<dbReference type="AlphaFoldDB" id="A0A318THJ0"/>
<accession>A0A318THJ0</accession>
<name>A0A318THJ0_9BRAD</name>
<gene>
    <name evidence="1" type="ORF">BJ122_107101</name>
</gene>
<dbReference type="Proteomes" id="UP000248148">
    <property type="component" value="Unassembled WGS sequence"/>
</dbReference>